<proteinExistence type="predicted"/>
<name>A0A5P6VQH0_PSEXY</name>
<dbReference type="InterPro" id="IPR025582">
    <property type="entry name" value="YARHG_dom"/>
</dbReference>
<sequence length="106" mass="12781">MLKLKTYMEQVRECTDIAVYCYPIYDTDKRYYEASDFSDDPWIIINIAKNEIYARHGYIFTDPDLYDFFMGQLWYVPTVEAEDFDDSVFNEYERANLQLVSQLDKH</sequence>
<reference evidence="3" key="1">
    <citation type="submission" date="2019-08" db="EMBL/GenBank/DDBJ databases">
        <title>Complete Genome Sequence of the Polysaccharide-Degrading Rumen Bacterium Pseudobutyrivibrio xylanivorans MA3014.</title>
        <authorList>
            <person name="Palevich N."/>
            <person name="Maclean P.H."/>
            <person name="Kelly W.J."/>
            <person name="Leahy S.C."/>
            <person name="Rakonjac J."/>
            <person name="Attwood G.T."/>
        </authorList>
    </citation>
    <scope>NUCLEOTIDE SEQUENCE [LARGE SCALE GENOMIC DNA]</scope>
    <source>
        <strain evidence="3">MA3014</strain>
    </source>
</reference>
<dbReference type="KEGG" id="pxv:FXF36_08670"/>
<dbReference type="Pfam" id="PF13308">
    <property type="entry name" value="YARHG"/>
    <property type="match status" value="1"/>
</dbReference>
<protein>
    <submittedName>
        <fullName evidence="2">YARHG domain-containing protein</fullName>
    </submittedName>
</protein>
<organism evidence="2 3">
    <name type="scientific">Pseudobutyrivibrio xylanivorans</name>
    <dbReference type="NCBI Taxonomy" id="185007"/>
    <lineage>
        <taxon>Bacteria</taxon>
        <taxon>Bacillati</taxon>
        <taxon>Bacillota</taxon>
        <taxon>Clostridia</taxon>
        <taxon>Lachnospirales</taxon>
        <taxon>Lachnospiraceae</taxon>
        <taxon>Pseudobutyrivibrio</taxon>
    </lineage>
</organism>
<evidence type="ECO:0000313" key="2">
    <source>
        <dbReference type="EMBL" id="QFJ54925.1"/>
    </source>
</evidence>
<dbReference type="EMBL" id="CP043028">
    <property type="protein sequence ID" value="QFJ54925.1"/>
    <property type="molecule type" value="Genomic_DNA"/>
</dbReference>
<accession>A0A5P6VQH0</accession>
<dbReference type="Proteomes" id="UP000327030">
    <property type="component" value="Chromosome 1"/>
</dbReference>
<dbReference type="SMART" id="SM01324">
    <property type="entry name" value="YARHG"/>
    <property type="match status" value="1"/>
</dbReference>
<dbReference type="OrthoDB" id="517663at2"/>
<dbReference type="Gene3D" id="1.20.58.1690">
    <property type="match status" value="1"/>
</dbReference>
<dbReference type="InterPro" id="IPR038434">
    <property type="entry name" value="YARHG_sf"/>
</dbReference>
<feature type="domain" description="YARHG" evidence="1">
    <location>
        <begin position="20"/>
        <end position="105"/>
    </location>
</feature>
<dbReference type="AlphaFoldDB" id="A0A5P6VQH0"/>
<gene>
    <name evidence="2" type="ORF">FXF36_08670</name>
</gene>
<evidence type="ECO:0000313" key="3">
    <source>
        <dbReference type="Proteomes" id="UP000327030"/>
    </source>
</evidence>
<evidence type="ECO:0000259" key="1">
    <source>
        <dbReference type="SMART" id="SM01324"/>
    </source>
</evidence>